<dbReference type="AlphaFoldDB" id="A0A2K3PFD9"/>
<dbReference type="GO" id="GO:0009658">
    <property type="term" value="P:chloroplast organization"/>
    <property type="evidence" value="ECO:0007669"/>
    <property type="project" value="TreeGrafter"/>
</dbReference>
<dbReference type="ExpressionAtlas" id="A0A2K3PFD9">
    <property type="expression patterns" value="baseline"/>
</dbReference>
<protein>
    <submittedName>
        <fullName evidence="1">DNA-directed RNA polymerase d subunit 1-like protein</fullName>
    </submittedName>
</protein>
<dbReference type="GO" id="GO:0009507">
    <property type="term" value="C:chloroplast"/>
    <property type="evidence" value="ECO:0007669"/>
    <property type="project" value="TreeGrafter"/>
</dbReference>
<feature type="non-terminal residue" evidence="1">
    <location>
        <position position="1"/>
    </location>
</feature>
<dbReference type="GO" id="GO:0000428">
    <property type="term" value="C:DNA-directed RNA polymerase complex"/>
    <property type="evidence" value="ECO:0007669"/>
    <property type="project" value="UniProtKB-KW"/>
</dbReference>
<keyword evidence="1" id="KW-0804">Transcription</keyword>
<gene>
    <name evidence="1" type="ORF">L195_g010679</name>
</gene>
<comment type="caution">
    <text evidence="1">The sequence shown here is derived from an EMBL/GenBank/DDBJ whole genome shotgun (WGS) entry which is preliminary data.</text>
</comment>
<evidence type="ECO:0000313" key="1">
    <source>
        <dbReference type="EMBL" id="PNY14010.1"/>
    </source>
</evidence>
<evidence type="ECO:0000313" key="2">
    <source>
        <dbReference type="Proteomes" id="UP000236291"/>
    </source>
</evidence>
<dbReference type="Gene3D" id="3.10.450.40">
    <property type="match status" value="1"/>
</dbReference>
<dbReference type="STRING" id="57577.A0A2K3PFD9"/>
<dbReference type="PANTHER" id="PTHR33415:SF21">
    <property type="entry name" value="OS04G0572600 PROTEIN"/>
    <property type="match status" value="1"/>
</dbReference>
<reference evidence="1 2" key="1">
    <citation type="journal article" date="2014" name="Am. J. Bot.">
        <title>Genome assembly and annotation for red clover (Trifolium pratense; Fabaceae).</title>
        <authorList>
            <person name="Istvanek J."/>
            <person name="Jaros M."/>
            <person name="Krenek A."/>
            <person name="Repkova J."/>
        </authorList>
    </citation>
    <scope>NUCLEOTIDE SEQUENCE [LARGE SCALE GENOMIC DNA]</scope>
    <source>
        <strain evidence="2">cv. Tatra</strain>
        <tissue evidence="1">Young leaves</tissue>
    </source>
</reference>
<dbReference type="Pfam" id="PF11523">
    <property type="entry name" value="DUF3223"/>
    <property type="match status" value="1"/>
</dbReference>
<reference evidence="1 2" key="2">
    <citation type="journal article" date="2017" name="Front. Plant Sci.">
        <title>Gene Classification and Mining of Molecular Markers Useful in Red Clover (Trifolium pratense) Breeding.</title>
        <authorList>
            <person name="Istvanek J."/>
            <person name="Dluhosova J."/>
            <person name="Dluhos P."/>
            <person name="Patkova L."/>
            <person name="Nedelnik J."/>
            <person name="Repkova J."/>
        </authorList>
    </citation>
    <scope>NUCLEOTIDE SEQUENCE [LARGE SCALE GENOMIC DNA]</scope>
    <source>
        <strain evidence="2">cv. Tatra</strain>
        <tissue evidence="1">Young leaves</tissue>
    </source>
</reference>
<dbReference type="Proteomes" id="UP000236291">
    <property type="component" value="Unassembled WGS sequence"/>
</dbReference>
<dbReference type="InterPro" id="IPR044673">
    <property type="entry name" value="DCL-like"/>
</dbReference>
<keyword evidence="1" id="KW-0240">DNA-directed RNA polymerase</keyword>
<name>A0A2K3PFD9_TRIPR</name>
<dbReference type="EMBL" id="ASHM01006515">
    <property type="protein sequence ID" value="PNY14010.1"/>
    <property type="molecule type" value="Genomic_DNA"/>
</dbReference>
<dbReference type="GO" id="GO:1901259">
    <property type="term" value="P:chloroplast rRNA processing"/>
    <property type="evidence" value="ECO:0007669"/>
    <property type="project" value="TreeGrafter"/>
</dbReference>
<organism evidence="1 2">
    <name type="scientific">Trifolium pratense</name>
    <name type="common">Red clover</name>
    <dbReference type="NCBI Taxonomy" id="57577"/>
    <lineage>
        <taxon>Eukaryota</taxon>
        <taxon>Viridiplantae</taxon>
        <taxon>Streptophyta</taxon>
        <taxon>Embryophyta</taxon>
        <taxon>Tracheophyta</taxon>
        <taxon>Spermatophyta</taxon>
        <taxon>Magnoliopsida</taxon>
        <taxon>eudicotyledons</taxon>
        <taxon>Gunneridae</taxon>
        <taxon>Pentapetalae</taxon>
        <taxon>rosids</taxon>
        <taxon>fabids</taxon>
        <taxon>Fabales</taxon>
        <taxon>Fabaceae</taxon>
        <taxon>Papilionoideae</taxon>
        <taxon>50 kb inversion clade</taxon>
        <taxon>NPAAA clade</taxon>
        <taxon>Hologalegina</taxon>
        <taxon>IRL clade</taxon>
        <taxon>Trifolieae</taxon>
        <taxon>Trifolium</taxon>
    </lineage>
</organism>
<proteinExistence type="predicted"/>
<accession>A0A2K3PFD9</accession>
<sequence length="260" mass="29971">VQELDKSVDVYGLLETSFDQMEQEINTLQSQKYSSSNCNSDFRYKQGGYTRKQPKQWKSAVRSFITVNDILKLTTASSFILKKAQYLCDDIDITIYDALNLNIAHTAGSLYACYGGFVRYAIDEILSEKDKLTIMKVLHFHPCKNEKFGSGPQDIKVGLHPIHPDSRCFFIIRKDGTVEDFSYRKCIIGALDIVDPEQSKIQKSKWSNIDMEAKKWSGSDDMEDKKWSENSDKEYKKWSRNYDQEAKKWSANDDMEVTGI</sequence>
<dbReference type="PANTHER" id="PTHR33415">
    <property type="entry name" value="PROTEIN EMBRYO DEFECTIVE 514"/>
    <property type="match status" value="1"/>
</dbReference>